<dbReference type="EMBL" id="AOSK01000074">
    <property type="protein sequence ID" value="EYD75576.1"/>
    <property type="molecule type" value="Genomic_DNA"/>
</dbReference>
<dbReference type="HOGENOM" id="CLU_003433_2_2_5"/>
<evidence type="ECO:0000256" key="2">
    <source>
        <dbReference type="SAM" id="MobiDB-lite"/>
    </source>
</evidence>
<comment type="caution">
    <text evidence="4">The sequence shown here is derived from an EMBL/GenBank/DDBJ whole genome shotgun (WGS) entry which is preliminary data.</text>
</comment>
<dbReference type="PANTHER" id="PTHR43586:SF21">
    <property type="entry name" value="PYRIDOXAL PHOSPHATE (PLP)-DEPENDENT ASPARTATE AMINOTRANSFERASE SUPERFAMILY"/>
    <property type="match status" value="1"/>
</dbReference>
<dbReference type="RefSeq" id="WP_211262952.1">
    <property type="nucleotide sequence ID" value="NZ_KK088620.1"/>
</dbReference>
<dbReference type="Gene3D" id="3.40.640.10">
    <property type="entry name" value="Type I PLP-dependent aspartate aminotransferase-like (Major domain)"/>
    <property type="match status" value="1"/>
</dbReference>
<proteinExistence type="predicted"/>
<dbReference type="InterPro" id="IPR000192">
    <property type="entry name" value="Aminotrans_V_dom"/>
</dbReference>
<dbReference type="PATRIC" id="fig|442562.3.peg.2805"/>
<keyword evidence="5" id="KW-1185">Reference proteome</keyword>
<dbReference type="InterPro" id="IPR015422">
    <property type="entry name" value="PyrdxlP-dep_Trfase_small"/>
</dbReference>
<feature type="domain" description="Aminotransferase class V" evidence="3">
    <location>
        <begin position="24"/>
        <end position="391"/>
    </location>
</feature>
<dbReference type="PANTHER" id="PTHR43586">
    <property type="entry name" value="CYSTEINE DESULFURASE"/>
    <property type="match status" value="1"/>
</dbReference>
<protein>
    <submittedName>
        <fullName evidence="4">Cysteine desulfurase</fullName>
        <ecNumber evidence="4">2.8.1.7</ecNumber>
    </submittedName>
</protein>
<gene>
    <name evidence="4" type="ORF">Rumeso_02852</name>
</gene>
<dbReference type="Gene3D" id="3.90.1150.10">
    <property type="entry name" value="Aspartate Aminotransferase, domain 1"/>
    <property type="match status" value="1"/>
</dbReference>
<sequence length="493" mass="54846">MTQIALDLDRVRSHFPGLHRGWTLFDNAGGSQILKGAVERMTEFLFERNVQIGGTYAVSQAAAEALREAREAAQVLVNAARPEEIVFGPSTTVLLQNLARAMRSQLRPGDEIIVTMADHESNIGPWVGLREFGIDVTFWPLDRDRMGLDPEMLRSMLSDRTRLVCVTQVSNILGQVNPVAEIARIVHEAGARLCVDAVAYAPHRAIDVRAWDVDYYVFSLYKTYGPHYAVMYGKHEHLLELDTLYHYFYGRDKVPGKLEPGNPSYECAYSTLAIRDYLADLGAATGGDTRSRIEAGYGAITRQEDALVGRLLSYLGSRNDCRIVGQARNEGSARIPTVAFRFDGRDSGEVARAMDDHRIAIRHGDFHSRRLVEDLGLDGKGACCACRWSITTRSRRWTGFATRWIASCRRRPEPWASRALGMALISHGRARPGAGRVGRPRCWRERTDPSPRAGGLTDVRSALAGARQPAWPPLSVRMKAMKSSPCEPIRSLV</sequence>
<dbReference type="AlphaFoldDB" id="A0A017HMK6"/>
<dbReference type="Proteomes" id="UP000019666">
    <property type="component" value="Unassembled WGS sequence"/>
</dbReference>
<dbReference type="STRING" id="442562.Rumeso_02852"/>
<keyword evidence="1" id="KW-0663">Pyridoxal phosphate</keyword>
<evidence type="ECO:0000259" key="3">
    <source>
        <dbReference type="Pfam" id="PF00266"/>
    </source>
</evidence>
<evidence type="ECO:0000313" key="4">
    <source>
        <dbReference type="EMBL" id="EYD75576.1"/>
    </source>
</evidence>
<dbReference type="SUPFAM" id="SSF53383">
    <property type="entry name" value="PLP-dependent transferases"/>
    <property type="match status" value="1"/>
</dbReference>
<dbReference type="EC" id="2.8.1.7" evidence="4"/>
<evidence type="ECO:0000313" key="5">
    <source>
        <dbReference type="Proteomes" id="UP000019666"/>
    </source>
</evidence>
<reference evidence="4 5" key="1">
    <citation type="submission" date="2013-02" db="EMBL/GenBank/DDBJ databases">
        <authorList>
            <person name="Fiebig A."/>
            <person name="Goeker M."/>
            <person name="Klenk H.-P.P."/>
        </authorList>
    </citation>
    <scope>NUCLEOTIDE SEQUENCE [LARGE SCALE GENOMIC DNA]</scope>
    <source>
        <strain evidence="4 5">DSM 19309</strain>
    </source>
</reference>
<name>A0A017HMK6_9RHOB</name>
<accession>A0A017HMK6</accession>
<dbReference type="InterPro" id="IPR015424">
    <property type="entry name" value="PyrdxlP-dep_Trfase"/>
</dbReference>
<dbReference type="InterPro" id="IPR015421">
    <property type="entry name" value="PyrdxlP-dep_Trfase_major"/>
</dbReference>
<feature type="region of interest" description="Disordered" evidence="2">
    <location>
        <begin position="430"/>
        <end position="455"/>
    </location>
</feature>
<organism evidence="4 5">
    <name type="scientific">Rubellimicrobium mesophilum DSM 19309</name>
    <dbReference type="NCBI Taxonomy" id="442562"/>
    <lineage>
        <taxon>Bacteria</taxon>
        <taxon>Pseudomonadati</taxon>
        <taxon>Pseudomonadota</taxon>
        <taxon>Alphaproteobacteria</taxon>
        <taxon>Rhodobacterales</taxon>
        <taxon>Roseobacteraceae</taxon>
        <taxon>Rubellimicrobium</taxon>
    </lineage>
</organism>
<evidence type="ECO:0000256" key="1">
    <source>
        <dbReference type="ARBA" id="ARBA00022898"/>
    </source>
</evidence>
<dbReference type="GO" id="GO:0031071">
    <property type="term" value="F:cysteine desulfurase activity"/>
    <property type="evidence" value="ECO:0007669"/>
    <property type="project" value="UniProtKB-EC"/>
</dbReference>
<dbReference type="Pfam" id="PF00266">
    <property type="entry name" value="Aminotran_5"/>
    <property type="match status" value="1"/>
</dbReference>
<keyword evidence="4" id="KW-0808">Transferase</keyword>